<evidence type="ECO:0000313" key="1">
    <source>
        <dbReference type="EMBL" id="MCI87214.1"/>
    </source>
</evidence>
<dbReference type="Proteomes" id="UP000265520">
    <property type="component" value="Unassembled WGS sequence"/>
</dbReference>
<dbReference type="EMBL" id="LXQA011160425">
    <property type="protein sequence ID" value="MCI87214.1"/>
    <property type="molecule type" value="Genomic_DNA"/>
</dbReference>
<evidence type="ECO:0000313" key="2">
    <source>
        <dbReference type="Proteomes" id="UP000265520"/>
    </source>
</evidence>
<proteinExistence type="predicted"/>
<feature type="non-terminal residue" evidence="1">
    <location>
        <position position="1"/>
    </location>
</feature>
<sequence>VNMGRPANFPMMGK</sequence>
<protein>
    <submittedName>
        <fullName evidence="1">Uncharacterized protein</fullName>
    </submittedName>
</protein>
<comment type="caution">
    <text evidence="1">The sequence shown here is derived from an EMBL/GenBank/DDBJ whole genome shotgun (WGS) entry which is preliminary data.</text>
</comment>
<accession>A0A392VFR7</accession>
<name>A0A392VFR7_9FABA</name>
<organism evidence="1 2">
    <name type="scientific">Trifolium medium</name>
    <dbReference type="NCBI Taxonomy" id="97028"/>
    <lineage>
        <taxon>Eukaryota</taxon>
        <taxon>Viridiplantae</taxon>
        <taxon>Streptophyta</taxon>
        <taxon>Embryophyta</taxon>
        <taxon>Tracheophyta</taxon>
        <taxon>Spermatophyta</taxon>
        <taxon>Magnoliopsida</taxon>
        <taxon>eudicotyledons</taxon>
        <taxon>Gunneridae</taxon>
        <taxon>Pentapetalae</taxon>
        <taxon>rosids</taxon>
        <taxon>fabids</taxon>
        <taxon>Fabales</taxon>
        <taxon>Fabaceae</taxon>
        <taxon>Papilionoideae</taxon>
        <taxon>50 kb inversion clade</taxon>
        <taxon>NPAAA clade</taxon>
        <taxon>Hologalegina</taxon>
        <taxon>IRL clade</taxon>
        <taxon>Trifolieae</taxon>
        <taxon>Trifolium</taxon>
    </lineage>
</organism>
<reference evidence="1 2" key="1">
    <citation type="journal article" date="2018" name="Front. Plant Sci.">
        <title>Red Clover (Trifolium pratense) and Zigzag Clover (T. medium) - A Picture of Genomic Similarities and Differences.</title>
        <authorList>
            <person name="Dluhosova J."/>
            <person name="Istvanek J."/>
            <person name="Nedelnik J."/>
            <person name="Repkova J."/>
        </authorList>
    </citation>
    <scope>NUCLEOTIDE SEQUENCE [LARGE SCALE GENOMIC DNA]</scope>
    <source>
        <strain evidence="2">cv. 10/8</strain>
        <tissue evidence="1">Leaf</tissue>
    </source>
</reference>
<keyword evidence="2" id="KW-1185">Reference proteome</keyword>